<dbReference type="AlphaFoldDB" id="A0AAE6X4A1"/>
<keyword evidence="4" id="KW-1185">Reference proteome</keyword>
<sequence>MTEEDKKSNQTDGANPSLEGYSISDYETRSLNVAALNRQISEGFNLKVANQAPPPRPTTQPVSHKPKK</sequence>
<protein>
    <submittedName>
        <fullName evidence="2">Uncharacterized protein</fullName>
    </submittedName>
</protein>
<evidence type="ECO:0000313" key="3">
    <source>
        <dbReference type="EMBL" id="RPE93843.1"/>
    </source>
</evidence>
<feature type="region of interest" description="Disordered" evidence="1">
    <location>
        <begin position="1"/>
        <end position="23"/>
    </location>
</feature>
<dbReference type="Proteomes" id="UP000502287">
    <property type="component" value="Chromosome"/>
</dbReference>
<dbReference type="EMBL" id="RKQT01000002">
    <property type="protein sequence ID" value="RPE93843.1"/>
    <property type="molecule type" value="Genomic_DNA"/>
</dbReference>
<proteinExistence type="predicted"/>
<accession>A0AAE6X4A1</accession>
<dbReference type="EMBL" id="CP015029">
    <property type="protein sequence ID" value="QIM64298.1"/>
    <property type="molecule type" value="Genomic_DNA"/>
</dbReference>
<dbReference type="RefSeq" id="WP_123956990.1">
    <property type="nucleotide sequence ID" value="NZ_CP015029.1"/>
</dbReference>
<name>A0AAE6X4A1_9PAST</name>
<reference evidence="3 4" key="2">
    <citation type="submission" date="2018-11" db="EMBL/GenBank/DDBJ databases">
        <title>Genomic Encyclopedia of Type Strains, Phase IV (KMG-IV): sequencing the most valuable type-strain genomes for metagenomic binning, comparative biology and taxonomic classification.</title>
        <authorList>
            <person name="Goeker M."/>
        </authorList>
    </citation>
    <scope>NUCLEOTIDE SEQUENCE [LARGE SCALE GENOMIC DNA]</scope>
    <source>
        <strain evidence="3 4">DSM 25797</strain>
    </source>
</reference>
<feature type="region of interest" description="Disordered" evidence="1">
    <location>
        <begin position="45"/>
        <end position="68"/>
    </location>
</feature>
<organism evidence="2 5">
    <name type="scientific">Frederiksenia canicola</name>
    <dbReference type="NCBI Taxonomy" id="123824"/>
    <lineage>
        <taxon>Bacteria</taxon>
        <taxon>Pseudomonadati</taxon>
        <taxon>Pseudomonadota</taxon>
        <taxon>Gammaproteobacteria</taxon>
        <taxon>Pasteurellales</taxon>
        <taxon>Pasteurellaceae</taxon>
        <taxon>Frederiksenia</taxon>
    </lineage>
</organism>
<reference evidence="2 5" key="1">
    <citation type="submission" date="2016-03" db="EMBL/GenBank/DDBJ databases">
        <authorList>
            <person name="Hansen M.J."/>
            <person name="Bojesen A.M."/>
            <person name="Planet P."/>
        </authorList>
    </citation>
    <scope>NUCLEOTIDE SEQUENCE [LARGE SCALE GENOMIC DNA]</scope>
    <source>
        <strain evidence="2 5">HPA 21</strain>
    </source>
</reference>
<dbReference type="Proteomes" id="UP000276901">
    <property type="component" value="Unassembled WGS sequence"/>
</dbReference>
<gene>
    <name evidence="2" type="ORF">A4G17_01925</name>
    <name evidence="3" type="ORF">EDC49_1358</name>
</gene>
<dbReference type="KEGG" id="fcl:A4G17_01925"/>
<evidence type="ECO:0000256" key="1">
    <source>
        <dbReference type="SAM" id="MobiDB-lite"/>
    </source>
</evidence>
<evidence type="ECO:0000313" key="2">
    <source>
        <dbReference type="EMBL" id="QIM64298.1"/>
    </source>
</evidence>
<evidence type="ECO:0000313" key="5">
    <source>
        <dbReference type="Proteomes" id="UP000502287"/>
    </source>
</evidence>
<evidence type="ECO:0000313" key="4">
    <source>
        <dbReference type="Proteomes" id="UP000276901"/>
    </source>
</evidence>